<dbReference type="Pfam" id="PF00111">
    <property type="entry name" value="Fer2"/>
    <property type="match status" value="1"/>
</dbReference>
<evidence type="ECO:0000256" key="5">
    <source>
        <dbReference type="ARBA" id="ARBA00023014"/>
    </source>
</evidence>
<dbReference type="PROSITE" id="PS51085">
    <property type="entry name" value="2FE2S_FER_2"/>
    <property type="match status" value="1"/>
</dbReference>
<dbReference type="InterPro" id="IPR036010">
    <property type="entry name" value="2Fe-2S_ferredoxin-like_sf"/>
</dbReference>
<gene>
    <name evidence="8" type="primary">fdx</name>
    <name evidence="8" type="ORF">NITLEN_40392</name>
</gene>
<dbReference type="EMBL" id="OUNR01000017">
    <property type="protein sequence ID" value="SPP65919.1"/>
    <property type="molecule type" value="Genomic_DNA"/>
</dbReference>
<comment type="similarity">
    <text evidence="1">Belongs to the adrenodoxin/putidaredoxin family.</text>
</comment>
<dbReference type="AlphaFoldDB" id="A0A330L9G5"/>
<evidence type="ECO:0000313" key="8">
    <source>
        <dbReference type="EMBL" id="SPP65919.1"/>
    </source>
</evidence>
<dbReference type="CDD" id="cd00207">
    <property type="entry name" value="fer2"/>
    <property type="match status" value="1"/>
</dbReference>
<dbReference type="OrthoDB" id="9810588at2"/>
<dbReference type="Proteomes" id="UP000248168">
    <property type="component" value="Unassembled WGS sequence"/>
</dbReference>
<name>A0A330L9G5_9BACT</name>
<evidence type="ECO:0000256" key="4">
    <source>
        <dbReference type="ARBA" id="ARBA00023004"/>
    </source>
</evidence>
<dbReference type="InParanoid" id="A0A330L9G5"/>
<dbReference type="Gene3D" id="3.10.20.30">
    <property type="match status" value="1"/>
</dbReference>
<dbReference type="GO" id="GO:0009055">
    <property type="term" value="F:electron transfer activity"/>
    <property type="evidence" value="ECO:0007669"/>
    <property type="project" value="TreeGrafter"/>
</dbReference>
<dbReference type="PRINTS" id="PR00355">
    <property type="entry name" value="ADRENODOXIN"/>
</dbReference>
<keyword evidence="9" id="KW-1185">Reference proteome</keyword>
<dbReference type="InterPro" id="IPR001041">
    <property type="entry name" value="2Fe-2S_ferredoxin-type"/>
</dbReference>
<proteinExistence type="inferred from homology"/>
<protein>
    <submittedName>
        <fullName evidence="8">2Fe-2S ferredoxin</fullName>
    </submittedName>
</protein>
<accession>A0A330L9G5</accession>
<feature type="domain" description="2Fe-2S ferredoxin-type" evidence="7">
    <location>
        <begin position="2"/>
        <end position="98"/>
    </location>
</feature>
<evidence type="ECO:0000256" key="3">
    <source>
        <dbReference type="ARBA" id="ARBA00022723"/>
    </source>
</evidence>
<evidence type="ECO:0000256" key="1">
    <source>
        <dbReference type="ARBA" id="ARBA00010914"/>
    </source>
</evidence>
<keyword evidence="4" id="KW-0408">Iron</keyword>
<evidence type="ECO:0000313" key="9">
    <source>
        <dbReference type="Proteomes" id="UP000248168"/>
    </source>
</evidence>
<evidence type="ECO:0000256" key="6">
    <source>
        <dbReference type="ARBA" id="ARBA00034078"/>
    </source>
</evidence>
<dbReference type="GO" id="GO:0046872">
    <property type="term" value="F:metal ion binding"/>
    <property type="evidence" value="ECO:0007669"/>
    <property type="project" value="UniProtKB-KW"/>
</dbReference>
<dbReference type="PANTHER" id="PTHR23426:SF65">
    <property type="entry name" value="FERREDOXIN-2, MITOCHONDRIAL"/>
    <property type="match status" value="1"/>
</dbReference>
<dbReference type="InterPro" id="IPR012675">
    <property type="entry name" value="Beta-grasp_dom_sf"/>
</dbReference>
<keyword evidence="2" id="KW-0001">2Fe-2S</keyword>
<sequence length="120" mass="13245">MPRVTFIHPQGKSGTVTRNLTLLDAAKELGFSLNHDCGGNASCTTCRVEVQSGSDQLSEIDFDEQDLLDRENLSEPWHRLGCQARVLGDVVVRVPESKFADPKFMEPSAIQSETQGVDIR</sequence>
<dbReference type="GO" id="GO:0051537">
    <property type="term" value="F:2 iron, 2 sulfur cluster binding"/>
    <property type="evidence" value="ECO:0007669"/>
    <property type="project" value="UniProtKB-KW"/>
</dbReference>
<dbReference type="InterPro" id="IPR001055">
    <property type="entry name" value="Adrenodoxin-like"/>
</dbReference>
<organism evidence="8 9">
    <name type="scientific">Nitrospira lenta</name>
    <dbReference type="NCBI Taxonomy" id="1436998"/>
    <lineage>
        <taxon>Bacteria</taxon>
        <taxon>Pseudomonadati</taxon>
        <taxon>Nitrospirota</taxon>
        <taxon>Nitrospiria</taxon>
        <taxon>Nitrospirales</taxon>
        <taxon>Nitrospiraceae</taxon>
        <taxon>Nitrospira</taxon>
    </lineage>
</organism>
<dbReference type="PANTHER" id="PTHR23426">
    <property type="entry name" value="FERREDOXIN/ADRENODOXIN"/>
    <property type="match status" value="1"/>
</dbReference>
<dbReference type="RefSeq" id="WP_121990131.1">
    <property type="nucleotide sequence ID" value="NZ_OUNR01000017.1"/>
</dbReference>
<evidence type="ECO:0000256" key="2">
    <source>
        <dbReference type="ARBA" id="ARBA00022714"/>
    </source>
</evidence>
<dbReference type="GO" id="GO:0140647">
    <property type="term" value="P:P450-containing electron transport chain"/>
    <property type="evidence" value="ECO:0007669"/>
    <property type="project" value="InterPro"/>
</dbReference>
<evidence type="ECO:0000259" key="7">
    <source>
        <dbReference type="PROSITE" id="PS51085"/>
    </source>
</evidence>
<keyword evidence="3" id="KW-0479">Metal-binding</keyword>
<keyword evidence="5" id="KW-0411">Iron-sulfur</keyword>
<dbReference type="SUPFAM" id="SSF54292">
    <property type="entry name" value="2Fe-2S ferredoxin-like"/>
    <property type="match status" value="1"/>
</dbReference>
<reference evidence="9" key="1">
    <citation type="submission" date="2018-04" db="EMBL/GenBank/DDBJ databases">
        <authorList>
            <person name="Lucker S."/>
            <person name="Sakoula D."/>
        </authorList>
    </citation>
    <scope>NUCLEOTIDE SEQUENCE [LARGE SCALE GENOMIC DNA]</scope>
</reference>
<comment type="cofactor">
    <cofactor evidence="6">
        <name>[2Fe-2S] cluster</name>
        <dbReference type="ChEBI" id="CHEBI:190135"/>
    </cofactor>
</comment>